<dbReference type="Gene3D" id="1.20.1250.20">
    <property type="entry name" value="MFS general substrate transporter like domains"/>
    <property type="match status" value="1"/>
</dbReference>
<comment type="caution">
    <text evidence="7">The sequence shown here is derived from an EMBL/GenBank/DDBJ whole genome shotgun (WGS) entry which is preliminary data.</text>
</comment>
<accession>A0ABR3VH36</accession>
<sequence>MFTNTMIDWGFVIGAFVPYVVAAACHNGHLSTIWRTSLGIGVVFPLILFVLRLRLKEPEEFKRNSMRYAKTPYSLVLKFYGFRLFIVSLIWFIYDFSTYSFGIYSSTILANIFNDSSAPLTTIFGWNTVINLFYIPGTMLGGPFSDLVGPRWALIIGVSVQAIVGFIMAGDYANLSQPHMVGAFATVYGIFLSLGELGPGNNIGLLAAKTCATGVRGRYYGIAAAIGKVGAFVGTWVFPHIEAAGGKNAVATAQYPFFVSSSLCILSAIIAFVFLPNVNQDTITYEDARFRAYLDANGYDTRQLGLRKGESLEDQPGATHAETKS</sequence>
<evidence type="ECO:0000256" key="5">
    <source>
        <dbReference type="SAM" id="Phobius"/>
    </source>
</evidence>
<feature type="domain" description="Major facilitator superfamily (MFS) profile" evidence="6">
    <location>
        <begin position="1"/>
        <end position="279"/>
    </location>
</feature>
<comment type="subcellular location">
    <subcellularLocation>
        <location evidence="1">Membrane</location>
        <topology evidence="1">Multi-pass membrane protein</topology>
    </subcellularLocation>
</comment>
<evidence type="ECO:0000256" key="4">
    <source>
        <dbReference type="ARBA" id="ARBA00023136"/>
    </source>
</evidence>
<dbReference type="Proteomes" id="UP001586593">
    <property type="component" value="Unassembled WGS sequence"/>
</dbReference>
<evidence type="ECO:0000313" key="7">
    <source>
        <dbReference type="EMBL" id="KAL1840827.1"/>
    </source>
</evidence>
<organism evidence="7 8">
    <name type="scientific">Phialemonium thermophilum</name>
    <dbReference type="NCBI Taxonomy" id="223376"/>
    <lineage>
        <taxon>Eukaryota</taxon>
        <taxon>Fungi</taxon>
        <taxon>Dikarya</taxon>
        <taxon>Ascomycota</taxon>
        <taxon>Pezizomycotina</taxon>
        <taxon>Sordariomycetes</taxon>
        <taxon>Sordariomycetidae</taxon>
        <taxon>Cephalothecales</taxon>
        <taxon>Cephalothecaceae</taxon>
        <taxon>Phialemonium</taxon>
    </lineage>
</organism>
<evidence type="ECO:0000313" key="8">
    <source>
        <dbReference type="Proteomes" id="UP001586593"/>
    </source>
</evidence>
<evidence type="ECO:0000256" key="3">
    <source>
        <dbReference type="ARBA" id="ARBA00022989"/>
    </source>
</evidence>
<dbReference type="Pfam" id="PF00083">
    <property type="entry name" value="Sugar_tr"/>
    <property type="match status" value="1"/>
</dbReference>
<dbReference type="SUPFAM" id="SSF103473">
    <property type="entry name" value="MFS general substrate transporter"/>
    <property type="match status" value="1"/>
</dbReference>
<evidence type="ECO:0000256" key="1">
    <source>
        <dbReference type="ARBA" id="ARBA00004141"/>
    </source>
</evidence>
<feature type="transmembrane region" description="Helical" evidence="5">
    <location>
        <begin position="152"/>
        <end position="173"/>
    </location>
</feature>
<keyword evidence="4 5" id="KW-0472">Membrane</keyword>
<name>A0ABR3VH36_9PEZI</name>
<feature type="transmembrane region" description="Helical" evidence="5">
    <location>
        <begin position="75"/>
        <end position="94"/>
    </location>
</feature>
<dbReference type="PANTHER" id="PTHR23508:SF10">
    <property type="entry name" value="CARBOXYLIC ACID TRANSPORTER PROTEIN HOMOLOG"/>
    <property type="match status" value="1"/>
</dbReference>
<dbReference type="PROSITE" id="PS50850">
    <property type="entry name" value="MFS"/>
    <property type="match status" value="1"/>
</dbReference>
<dbReference type="InterPro" id="IPR036259">
    <property type="entry name" value="MFS_trans_sf"/>
</dbReference>
<feature type="transmembrane region" description="Helical" evidence="5">
    <location>
        <begin position="32"/>
        <end position="55"/>
    </location>
</feature>
<evidence type="ECO:0000256" key="2">
    <source>
        <dbReference type="ARBA" id="ARBA00022692"/>
    </source>
</evidence>
<feature type="transmembrane region" description="Helical" evidence="5">
    <location>
        <begin position="253"/>
        <end position="275"/>
    </location>
</feature>
<keyword evidence="3 5" id="KW-1133">Transmembrane helix</keyword>
<feature type="transmembrane region" description="Helical" evidence="5">
    <location>
        <begin position="219"/>
        <end position="241"/>
    </location>
</feature>
<gene>
    <name evidence="7" type="ORF">VTK73DRAFT_3663</name>
</gene>
<feature type="transmembrane region" description="Helical" evidence="5">
    <location>
        <begin position="179"/>
        <end position="198"/>
    </location>
</feature>
<reference evidence="7 8" key="1">
    <citation type="journal article" date="2024" name="Commun. Biol.">
        <title>Comparative genomic analysis of thermophilic fungi reveals convergent evolutionary adaptations and gene losses.</title>
        <authorList>
            <person name="Steindorff A.S."/>
            <person name="Aguilar-Pontes M.V."/>
            <person name="Robinson A.J."/>
            <person name="Andreopoulos B."/>
            <person name="LaButti K."/>
            <person name="Kuo A."/>
            <person name="Mondo S."/>
            <person name="Riley R."/>
            <person name="Otillar R."/>
            <person name="Haridas S."/>
            <person name="Lipzen A."/>
            <person name="Grimwood J."/>
            <person name="Schmutz J."/>
            <person name="Clum A."/>
            <person name="Reid I.D."/>
            <person name="Moisan M.C."/>
            <person name="Butler G."/>
            <person name="Nguyen T.T.M."/>
            <person name="Dewar K."/>
            <person name="Conant G."/>
            <person name="Drula E."/>
            <person name="Henrissat B."/>
            <person name="Hansel C."/>
            <person name="Singer S."/>
            <person name="Hutchinson M.I."/>
            <person name="de Vries R.P."/>
            <person name="Natvig D.O."/>
            <person name="Powell A.J."/>
            <person name="Tsang A."/>
            <person name="Grigoriev I.V."/>
        </authorList>
    </citation>
    <scope>NUCLEOTIDE SEQUENCE [LARGE SCALE GENOMIC DNA]</scope>
    <source>
        <strain evidence="7 8">ATCC 24622</strain>
    </source>
</reference>
<feature type="transmembrane region" description="Helical" evidence="5">
    <location>
        <begin position="123"/>
        <end position="140"/>
    </location>
</feature>
<keyword evidence="8" id="KW-1185">Reference proteome</keyword>
<evidence type="ECO:0000259" key="6">
    <source>
        <dbReference type="PROSITE" id="PS50850"/>
    </source>
</evidence>
<proteinExistence type="predicted"/>
<dbReference type="PANTHER" id="PTHR23508">
    <property type="entry name" value="CARBOXYLIC ACID TRANSPORTER PROTEIN HOMOLOG"/>
    <property type="match status" value="1"/>
</dbReference>
<dbReference type="InterPro" id="IPR005828">
    <property type="entry name" value="MFS_sugar_transport-like"/>
</dbReference>
<protein>
    <recommendedName>
        <fullName evidence="6">Major facilitator superfamily (MFS) profile domain-containing protein</fullName>
    </recommendedName>
</protein>
<dbReference type="EMBL" id="JAZHXJ010002153">
    <property type="protein sequence ID" value="KAL1840827.1"/>
    <property type="molecule type" value="Genomic_DNA"/>
</dbReference>
<keyword evidence="2 5" id="KW-0812">Transmembrane</keyword>
<dbReference type="InterPro" id="IPR020846">
    <property type="entry name" value="MFS_dom"/>
</dbReference>